<dbReference type="InterPro" id="IPR006201">
    <property type="entry name" value="Neur_channel"/>
</dbReference>
<keyword evidence="3 5" id="KW-1133">Transmembrane helix</keyword>
<evidence type="ECO:0000259" key="7">
    <source>
        <dbReference type="Pfam" id="PF02932"/>
    </source>
</evidence>
<feature type="domain" description="Neurotransmitter-gated ion-channel ligand-binding" evidence="6">
    <location>
        <begin position="51"/>
        <end position="251"/>
    </location>
</feature>
<dbReference type="Gene3D" id="2.70.170.10">
    <property type="entry name" value="Neurotransmitter-gated ion-channel ligand-binding domain"/>
    <property type="match status" value="1"/>
</dbReference>
<evidence type="ECO:0000256" key="4">
    <source>
        <dbReference type="ARBA" id="ARBA00023136"/>
    </source>
</evidence>
<dbReference type="FunFam" id="2.70.170.10:FF:000028">
    <property type="entry name" value="AcetylCholine Receptor"/>
    <property type="match status" value="1"/>
</dbReference>
<keyword evidence="4 5" id="KW-0472">Membrane</keyword>
<dbReference type="GO" id="GO:0016020">
    <property type="term" value="C:membrane"/>
    <property type="evidence" value="ECO:0007669"/>
    <property type="project" value="UniProtKB-SubCell"/>
</dbReference>
<dbReference type="PRINTS" id="PR00252">
    <property type="entry name" value="NRIONCHANNEL"/>
</dbReference>
<organism evidence="8 9">
    <name type="scientific">Crassostrea virginica</name>
    <name type="common">Eastern oyster</name>
    <dbReference type="NCBI Taxonomy" id="6565"/>
    <lineage>
        <taxon>Eukaryota</taxon>
        <taxon>Metazoa</taxon>
        <taxon>Spiralia</taxon>
        <taxon>Lophotrochozoa</taxon>
        <taxon>Mollusca</taxon>
        <taxon>Bivalvia</taxon>
        <taxon>Autobranchia</taxon>
        <taxon>Pteriomorphia</taxon>
        <taxon>Ostreida</taxon>
        <taxon>Ostreoidea</taxon>
        <taxon>Ostreidae</taxon>
        <taxon>Crassostrea</taxon>
    </lineage>
</organism>
<dbReference type="KEGG" id="cvn:111126297"/>
<reference evidence="9" key="1">
    <citation type="submission" date="2025-08" db="UniProtKB">
        <authorList>
            <consortium name="RefSeq"/>
        </authorList>
    </citation>
    <scope>IDENTIFICATION</scope>
    <source>
        <tissue evidence="9">Whole sample</tissue>
    </source>
</reference>
<dbReference type="SUPFAM" id="SSF90112">
    <property type="entry name" value="Neurotransmitter-gated ion-channel transmembrane pore"/>
    <property type="match status" value="1"/>
</dbReference>
<dbReference type="Pfam" id="PF02931">
    <property type="entry name" value="Neur_chan_LBD"/>
    <property type="match status" value="1"/>
</dbReference>
<dbReference type="InterPro" id="IPR036734">
    <property type="entry name" value="Neur_chan_lig-bd_sf"/>
</dbReference>
<evidence type="ECO:0000256" key="5">
    <source>
        <dbReference type="SAM" id="Phobius"/>
    </source>
</evidence>
<dbReference type="Gene3D" id="1.20.58.390">
    <property type="entry name" value="Neurotransmitter-gated ion-channel transmembrane domain"/>
    <property type="match status" value="1"/>
</dbReference>
<evidence type="ECO:0000259" key="6">
    <source>
        <dbReference type="Pfam" id="PF02931"/>
    </source>
</evidence>
<dbReference type="OrthoDB" id="6133257at2759"/>
<dbReference type="CDD" id="cd18989">
    <property type="entry name" value="LGIC_ECD_cation"/>
    <property type="match status" value="1"/>
</dbReference>
<feature type="transmembrane region" description="Helical" evidence="5">
    <location>
        <begin position="283"/>
        <end position="300"/>
    </location>
</feature>
<accession>A0A8B8DEG4</accession>
<evidence type="ECO:0000256" key="1">
    <source>
        <dbReference type="ARBA" id="ARBA00004141"/>
    </source>
</evidence>
<evidence type="ECO:0000256" key="2">
    <source>
        <dbReference type="ARBA" id="ARBA00022692"/>
    </source>
</evidence>
<gene>
    <name evidence="9" type="primary">LOC111126297</name>
</gene>
<dbReference type="RefSeq" id="XP_022326527.1">
    <property type="nucleotide sequence ID" value="XM_022470819.1"/>
</dbReference>
<dbReference type="PANTHER" id="PTHR18945">
    <property type="entry name" value="NEUROTRANSMITTER GATED ION CHANNEL"/>
    <property type="match status" value="1"/>
</dbReference>
<feature type="transmembrane region" description="Helical" evidence="5">
    <location>
        <begin position="320"/>
        <end position="341"/>
    </location>
</feature>
<feature type="transmembrane region" description="Helical" evidence="5">
    <location>
        <begin position="253"/>
        <end position="276"/>
    </location>
</feature>
<evidence type="ECO:0000256" key="3">
    <source>
        <dbReference type="ARBA" id="ARBA00022989"/>
    </source>
</evidence>
<comment type="subcellular location">
    <subcellularLocation>
        <location evidence="1">Membrane</location>
        <topology evidence="1">Multi-pass membrane protein</topology>
    </subcellularLocation>
</comment>
<dbReference type="InterPro" id="IPR006202">
    <property type="entry name" value="Neur_chan_lig-bd"/>
</dbReference>
<dbReference type="InterPro" id="IPR038050">
    <property type="entry name" value="Neuro_actylchol_rec"/>
</dbReference>
<dbReference type="InterPro" id="IPR036719">
    <property type="entry name" value="Neuro-gated_channel_TM_sf"/>
</dbReference>
<evidence type="ECO:0000313" key="9">
    <source>
        <dbReference type="RefSeq" id="XP_022326527.1"/>
    </source>
</evidence>
<dbReference type="GeneID" id="111126297"/>
<proteinExistence type="predicted"/>
<dbReference type="AlphaFoldDB" id="A0A8B8DEG4"/>
<feature type="domain" description="Neurotransmitter-gated ion-channel transmembrane" evidence="7">
    <location>
        <begin position="260"/>
        <end position="345"/>
    </location>
</feature>
<dbReference type="GO" id="GO:0005230">
    <property type="term" value="F:extracellular ligand-gated monoatomic ion channel activity"/>
    <property type="evidence" value="ECO:0007669"/>
    <property type="project" value="InterPro"/>
</dbReference>
<dbReference type="CDD" id="cd19051">
    <property type="entry name" value="LGIC_TM_cation"/>
    <property type="match status" value="1"/>
</dbReference>
<dbReference type="Pfam" id="PF02932">
    <property type="entry name" value="Neur_chan_memb"/>
    <property type="match status" value="1"/>
</dbReference>
<dbReference type="GO" id="GO:0004888">
    <property type="term" value="F:transmembrane signaling receptor activity"/>
    <property type="evidence" value="ECO:0007669"/>
    <property type="project" value="InterPro"/>
</dbReference>
<protein>
    <submittedName>
        <fullName evidence="9">Acetylcholine receptor subunit delta-like</fullName>
    </submittedName>
</protein>
<sequence>MYVSQITTLIHSGIKGSSRSMLSDVNISFLVHLLWLLTPCHMYSFSDEVNLLTAIFPASYDRYIRPGENRSAPLQVNVTFYFKSIKEFDESISKFSVTGALGVFWVDHRLTWDPNTYGGDLDTTIVPQKRVWIPFLVNMLMYEKLEEIGNSEMNVRVDSNGKLTWVSPNIFESTCDADLSYYPFDSQTCSLRFYAPGFKLNELDLTPLRNTMDFSEYSENALWKVVETNIYTTTNNLNLQEIVMTVKMKRRSVYYISSLVLPVALLSLLQLSVYIMPPQCGERVGFATTVLLAVAVYLTLIQEKLPEGSEPSVSFLSYKLLGDFMVGVLITVGVVVGLRFYNREEDKAIPNYLKRFHKIILGGGCCQNRNNRKVAWNDKDTRDATEKELKSVPQEETPRSPLTWCDIGMATDRFCLMMFGFVLLNCNIVYIIVISSI</sequence>
<evidence type="ECO:0000313" key="8">
    <source>
        <dbReference type="Proteomes" id="UP000694844"/>
    </source>
</evidence>
<dbReference type="Proteomes" id="UP000694844">
    <property type="component" value="Chromosome 3"/>
</dbReference>
<keyword evidence="2 5" id="KW-0812">Transmembrane</keyword>
<feature type="transmembrane region" description="Helical" evidence="5">
    <location>
        <begin position="414"/>
        <end position="434"/>
    </location>
</feature>
<dbReference type="InterPro" id="IPR006029">
    <property type="entry name" value="Neurotrans-gated_channel_TM"/>
</dbReference>
<dbReference type="SUPFAM" id="SSF63712">
    <property type="entry name" value="Nicotinic receptor ligand binding domain-like"/>
    <property type="match status" value="1"/>
</dbReference>
<keyword evidence="8" id="KW-1185">Reference proteome</keyword>
<name>A0A8B8DEG4_CRAVI</name>